<evidence type="ECO:0000256" key="2">
    <source>
        <dbReference type="SAM" id="SignalP"/>
    </source>
</evidence>
<evidence type="ECO:0000313" key="3">
    <source>
        <dbReference type="EMBL" id="ACZ07574.1"/>
    </source>
</evidence>
<sequence length="299" mass="35037">MKKLLVLSLFLGLMGSAYALEKVDITTGVYMESENHNAEYNSSDVTVHGVRAKLDFKDFPLWTEFAYEYRNADSLSGHQGDEDRYKFMLGSRFNAGDFSFRPEYELRVGDKRESAEKNVGHRFKPNWGYKFNDQWSLFNGWLFAYEPNKAYRGYSETKTWDDYYHEIETGLKFKFADDQAVAFGFYNEYKKEEKSDMYQRAKKFDEWQIRLAYEKKFDNGILVSPFARITVSQKEEAKEGYDIKSKGKGRYGVKMGYAADNGLGVYGETYYQNEPREVDGHDQSDKNRFFLKLGVDYTF</sequence>
<dbReference type="Proteomes" id="UP000000845">
    <property type="component" value="Chromosome"/>
</dbReference>
<keyword evidence="1 2" id="KW-0732">Signal</keyword>
<reference evidence="3 4" key="2">
    <citation type="journal article" date="2010" name="Stand. Genomic Sci.">
        <title>Complete genome sequence of Sebaldella termitidis type strain (NCTC 11300).</title>
        <authorList>
            <person name="Harmon-Smith M."/>
            <person name="Celia L."/>
            <person name="Chertkov O."/>
            <person name="Lapidus A."/>
            <person name="Copeland A."/>
            <person name="Glavina Del Rio T."/>
            <person name="Nolan M."/>
            <person name="Lucas S."/>
            <person name="Tice H."/>
            <person name="Cheng J.F."/>
            <person name="Han C."/>
            <person name="Detter J.C."/>
            <person name="Bruce D."/>
            <person name="Goodwin L."/>
            <person name="Pitluck S."/>
            <person name="Pati A."/>
            <person name="Liolios K."/>
            <person name="Ivanova N."/>
            <person name="Mavromatis K."/>
            <person name="Mikhailova N."/>
            <person name="Chen A."/>
            <person name="Palaniappan K."/>
            <person name="Land M."/>
            <person name="Hauser L."/>
            <person name="Chang Y.J."/>
            <person name="Jeffries C.D."/>
            <person name="Brettin T."/>
            <person name="Goker M."/>
            <person name="Beck B."/>
            <person name="Bristow J."/>
            <person name="Eisen J.A."/>
            <person name="Markowitz V."/>
            <person name="Hugenholtz P."/>
            <person name="Kyrpides N.C."/>
            <person name="Klenk H.P."/>
            <person name="Chen F."/>
        </authorList>
    </citation>
    <scope>NUCLEOTIDE SEQUENCE [LARGE SCALE GENOMIC DNA]</scope>
    <source>
        <strain evidence="4">ATCC 33386 / NCTC 11300</strain>
    </source>
</reference>
<protein>
    <recommendedName>
        <fullName evidence="5">Porin</fullName>
    </recommendedName>
</protein>
<evidence type="ECO:0000256" key="1">
    <source>
        <dbReference type="ARBA" id="ARBA00022729"/>
    </source>
</evidence>
<proteinExistence type="predicted"/>
<dbReference type="RefSeq" id="WP_012860170.1">
    <property type="nucleotide sequence ID" value="NC_013517.1"/>
</dbReference>
<dbReference type="EMBL" id="CP001739">
    <property type="protein sequence ID" value="ACZ07574.1"/>
    <property type="molecule type" value="Genomic_DNA"/>
</dbReference>
<accession>D1APZ6</accession>
<dbReference type="Gene3D" id="2.40.160.40">
    <property type="entry name" value="monomeric porin ompg"/>
    <property type="match status" value="1"/>
</dbReference>
<feature type="signal peptide" evidence="2">
    <location>
        <begin position="1"/>
        <end position="19"/>
    </location>
</feature>
<dbReference type="HOGENOM" id="CLU_868006_0_0_0"/>
<reference evidence="4" key="1">
    <citation type="submission" date="2009-09" db="EMBL/GenBank/DDBJ databases">
        <title>The complete chromosome of Sebaldella termitidis ATCC 33386.</title>
        <authorList>
            <consortium name="US DOE Joint Genome Institute (JGI-PGF)"/>
            <person name="Lucas S."/>
            <person name="Copeland A."/>
            <person name="Lapidus A."/>
            <person name="Glavina del Rio T."/>
            <person name="Dalin E."/>
            <person name="Tice H."/>
            <person name="Bruce D."/>
            <person name="Goodwin L."/>
            <person name="Pitluck S."/>
            <person name="Kyrpides N."/>
            <person name="Mavromatis K."/>
            <person name="Ivanova N."/>
            <person name="Mikhailova N."/>
            <person name="Sims D."/>
            <person name="Meincke L."/>
            <person name="Brettin T."/>
            <person name="Detter J.C."/>
            <person name="Han C."/>
            <person name="Larimer F."/>
            <person name="Land M."/>
            <person name="Hauser L."/>
            <person name="Markowitz V."/>
            <person name="Cheng J.F."/>
            <person name="Hugenholtz P."/>
            <person name="Woyke T."/>
            <person name="Wu D."/>
            <person name="Eisen J.A."/>
        </authorList>
    </citation>
    <scope>NUCLEOTIDE SEQUENCE [LARGE SCALE GENOMIC DNA]</scope>
    <source>
        <strain evidence="4">ATCC 33386 / NCTC 11300</strain>
    </source>
</reference>
<dbReference type="eggNOG" id="ENOG502ZMJN">
    <property type="taxonomic scope" value="Bacteria"/>
</dbReference>
<keyword evidence="4" id="KW-1185">Reference proteome</keyword>
<dbReference type="InterPro" id="IPR053713">
    <property type="entry name" value="Bact_OM_Channel_sf"/>
</dbReference>
<organism evidence="3 4">
    <name type="scientific">Sebaldella termitidis (strain ATCC 33386 / NCTC 11300)</name>
    <dbReference type="NCBI Taxonomy" id="526218"/>
    <lineage>
        <taxon>Bacteria</taxon>
        <taxon>Fusobacteriati</taxon>
        <taxon>Fusobacteriota</taxon>
        <taxon>Fusobacteriia</taxon>
        <taxon>Fusobacteriales</taxon>
        <taxon>Leptotrichiaceae</taxon>
        <taxon>Sebaldella</taxon>
    </lineage>
</organism>
<dbReference type="KEGG" id="str:Sterm_0702"/>
<dbReference type="AlphaFoldDB" id="D1APZ6"/>
<gene>
    <name evidence="3" type="ordered locus">Sterm_0702</name>
</gene>
<feature type="chain" id="PRO_5003020380" description="Porin" evidence="2">
    <location>
        <begin position="20"/>
        <end position="299"/>
    </location>
</feature>
<name>D1APZ6_SEBTE</name>
<evidence type="ECO:0000313" key="4">
    <source>
        <dbReference type="Proteomes" id="UP000000845"/>
    </source>
</evidence>
<evidence type="ECO:0008006" key="5">
    <source>
        <dbReference type="Google" id="ProtNLM"/>
    </source>
</evidence>